<evidence type="ECO:0000313" key="9">
    <source>
        <dbReference type="EMBL" id="KAK8955888.1"/>
    </source>
</evidence>
<accession>A0ABR2M0M3</accession>
<reference evidence="9 10" key="1">
    <citation type="journal article" date="2022" name="Nat. Plants">
        <title>Genomes of leafy and leafless Platanthera orchids illuminate the evolution of mycoheterotrophy.</title>
        <authorList>
            <person name="Li M.H."/>
            <person name="Liu K.W."/>
            <person name="Li Z."/>
            <person name="Lu H.C."/>
            <person name="Ye Q.L."/>
            <person name="Zhang D."/>
            <person name="Wang J.Y."/>
            <person name="Li Y.F."/>
            <person name="Zhong Z.M."/>
            <person name="Liu X."/>
            <person name="Yu X."/>
            <person name="Liu D.K."/>
            <person name="Tu X.D."/>
            <person name="Liu B."/>
            <person name="Hao Y."/>
            <person name="Liao X.Y."/>
            <person name="Jiang Y.T."/>
            <person name="Sun W.H."/>
            <person name="Chen J."/>
            <person name="Chen Y.Q."/>
            <person name="Ai Y."/>
            <person name="Zhai J.W."/>
            <person name="Wu S.S."/>
            <person name="Zhou Z."/>
            <person name="Hsiao Y.Y."/>
            <person name="Wu W.L."/>
            <person name="Chen Y.Y."/>
            <person name="Lin Y.F."/>
            <person name="Hsu J.L."/>
            <person name="Li C.Y."/>
            <person name="Wang Z.W."/>
            <person name="Zhao X."/>
            <person name="Zhong W.Y."/>
            <person name="Ma X.K."/>
            <person name="Ma L."/>
            <person name="Huang J."/>
            <person name="Chen G.Z."/>
            <person name="Huang M.Z."/>
            <person name="Huang L."/>
            <person name="Peng D.H."/>
            <person name="Luo Y.B."/>
            <person name="Zou S.Q."/>
            <person name="Chen S.P."/>
            <person name="Lan S."/>
            <person name="Tsai W.C."/>
            <person name="Van de Peer Y."/>
            <person name="Liu Z.J."/>
        </authorList>
    </citation>
    <scope>NUCLEOTIDE SEQUENCE [LARGE SCALE GENOMIC DNA]</scope>
    <source>
        <strain evidence="9">Lor288</strain>
    </source>
</reference>
<keyword evidence="10" id="KW-1185">Reference proteome</keyword>
<feature type="transmembrane region" description="Helical" evidence="7">
    <location>
        <begin position="754"/>
        <end position="771"/>
    </location>
</feature>
<evidence type="ECO:0000256" key="6">
    <source>
        <dbReference type="ARBA" id="ARBA00023136"/>
    </source>
</evidence>
<dbReference type="InterPro" id="IPR021910">
    <property type="entry name" value="NGX6/PGAP6/MYMK"/>
</dbReference>
<feature type="transmembrane region" description="Helical" evidence="7">
    <location>
        <begin position="860"/>
        <end position="879"/>
    </location>
</feature>
<evidence type="ECO:0000256" key="7">
    <source>
        <dbReference type="SAM" id="Phobius"/>
    </source>
</evidence>
<comment type="caution">
    <text evidence="9">The sequence shown here is derived from an EMBL/GenBank/DDBJ whole genome shotgun (WGS) entry which is preliminary data.</text>
</comment>
<feature type="transmembrane region" description="Helical" evidence="7">
    <location>
        <begin position="885"/>
        <end position="905"/>
    </location>
</feature>
<keyword evidence="5 7" id="KW-1133">Transmembrane helix</keyword>
<proteinExistence type="inferred from homology"/>
<feature type="transmembrane region" description="Helical" evidence="7">
    <location>
        <begin position="778"/>
        <end position="795"/>
    </location>
</feature>
<gene>
    <name evidence="9" type="ORF">KSP40_PGU020075</name>
</gene>
<dbReference type="InterPro" id="IPR000742">
    <property type="entry name" value="EGF"/>
</dbReference>
<evidence type="ECO:0000259" key="8">
    <source>
        <dbReference type="PROSITE" id="PS00022"/>
    </source>
</evidence>
<evidence type="ECO:0000256" key="2">
    <source>
        <dbReference type="ARBA" id="ARBA00005542"/>
    </source>
</evidence>
<organism evidence="9 10">
    <name type="scientific">Platanthera guangdongensis</name>
    <dbReference type="NCBI Taxonomy" id="2320717"/>
    <lineage>
        <taxon>Eukaryota</taxon>
        <taxon>Viridiplantae</taxon>
        <taxon>Streptophyta</taxon>
        <taxon>Embryophyta</taxon>
        <taxon>Tracheophyta</taxon>
        <taxon>Spermatophyta</taxon>
        <taxon>Magnoliopsida</taxon>
        <taxon>Liliopsida</taxon>
        <taxon>Asparagales</taxon>
        <taxon>Orchidaceae</taxon>
        <taxon>Orchidoideae</taxon>
        <taxon>Orchideae</taxon>
        <taxon>Orchidinae</taxon>
        <taxon>Platanthera</taxon>
    </lineage>
</organism>
<dbReference type="PANTHER" id="PTHR14319">
    <property type="entry name" value="FIVE-SPAN TRANSMEMBRANE PROTEIN M83"/>
    <property type="match status" value="1"/>
</dbReference>
<name>A0ABR2M0M3_9ASPA</name>
<evidence type="ECO:0000256" key="5">
    <source>
        <dbReference type="ARBA" id="ARBA00022989"/>
    </source>
</evidence>
<keyword evidence="6 7" id="KW-0472">Membrane</keyword>
<sequence>MSAVQPGICSRAPTKASEEYISSPFIPIALPHYPQSLSRGSKSTQIKETGNSDIVLLYSRRGHRSPLLRFMGTRNPWFLLLFLWTMVAGQEHGQLGSSTTWSFSRPEILLRPYDWTYLRVDVPLWFSSITMSFASNTGFDKEQVKKFPMSMLPVICFNHGRPALPDVSDTYLDSLLSNFIANGTFDGTQYLLDLEQCIPFQKNLTITSTKYQVSPGIWYIGFFNGLGPERTQSRMINRGHSYTVSATINVEGCASSTIFGPSCNKTIDVISCSQSSNFKQPRTLLDLNLFNRNGLDLTDAGEHLDVSSAVERKIQQHSSLYPTIMGSAAVERKLVAINSNVPLTAEHLVSCTNSLSSCIHNDEELKFYSFDIVGSASKFIISASELMLNQTSISNSSGGFDGIRLMCYVRYSSLPRGSLHDQSADISRTPLLVNSPKIGQWYVALQIMNQEKADKVTQETFSKATLCFSLEWQLHQCQNGKIGQNCTWKSHVLQRVLKSSNVPVEFYYVPEDHRYGSLEDTNFQLDHLLSNSSVDNVTWTYFFLDVPHGAAGSNLHVQLVSEKNAFYEIYSRYGGAASIDNWDFYVNSTSNINGSMILASCDLSKGRINFYILSVREGIWSFGVRRVNDVSEQESYMSISLEGCAKDCSSKGKCHYSVDESGLAFFSYCSCDRNHGGFDCSNELVSPQGHNWHAIFLVASNGAAILPAFWSLRRKAFAEWILFTSSGISSGLYHACDVGSWCALSFHALQFMDFWLSFMAVVSTFVYMAEIDDDSKRAIHTAVAIVTALLAETGATRSENVLIVIAIGTVGLVVGWFLEYSAANRAAWTPRFNFIMIYRWQSIRGWCWNLIKALLKKFRWPFLLFGFIGLFLAGTSWALENNNSYWYWHSLWHISIYTASFFFLCSSRPKINELHPQESQYELTRQNSHQENRRS</sequence>
<dbReference type="Proteomes" id="UP001412067">
    <property type="component" value="Unassembled WGS sequence"/>
</dbReference>
<comment type="subcellular location">
    <subcellularLocation>
        <location evidence="1">Cell membrane</location>
        <topology evidence="1">Multi-pass membrane protein</topology>
    </subcellularLocation>
</comment>
<evidence type="ECO:0000256" key="3">
    <source>
        <dbReference type="ARBA" id="ARBA00022475"/>
    </source>
</evidence>
<feature type="transmembrane region" description="Helical" evidence="7">
    <location>
        <begin position="801"/>
        <end position="818"/>
    </location>
</feature>
<evidence type="ECO:0000256" key="4">
    <source>
        <dbReference type="ARBA" id="ARBA00022692"/>
    </source>
</evidence>
<evidence type="ECO:0000256" key="1">
    <source>
        <dbReference type="ARBA" id="ARBA00004651"/>
    </source>
</evidence>
<dbReference type="PROSITE" id="PS00022">
    <property type="entry name" value="EGF_1"/>
    <property type="match status" value="1"/>
</dbReference>
<dbReference type="PANTHER" id="PTHR14319:SF3">
    <property type="entry name" value="TRANSMEMBRANE PROTEIN-LIKE PROTEIN"/>
    <property type="match status" value="1"/>
</dbReference>
<dbReference type="EMBL" id="JBBWWR010000013">
    <property type="protein sequence ID" value="KAK8955888.1"/>
    <property type="molecule type" value="Genomic_DNA"/>
</dbReference>
<comment type="similarity">
    <text evidence="2">Belongs to the TMEM8 family.</text>
</comment>
<keyword evidence="4 7" id="KW-0812">Transmembrane</keyword>
<feature type="domain" description="EGF-like" evidence="8">
    <location>
        <begin position="669"/>
        <end position="680"/>
    </location>
</feature>
<dbReference type="Pfam" id="PF12036">
    <property type="entry name" value="DUF3522"/>
    <property type="match status" value="1"/>
</dbReference>
<evidence type="ECO:0000313" key="10">
    <source>
        <dbReference type="Proteomes" id="UP001412067"/>
    </source>
</evidence>
<protein>
    <recommendedName>
        <fullName evidence="8">EGF-like domain-containing protein</fullName>
    </recommendedName>
</protein>
<keyword evidence="3" id="KW-1003">Cell membrane</keyword>